<comment type="caution">
    <text evidence="3">The sequence shown here is derived from an EMBL/GenBank/DDBJ whole genome shotgun (WGS) entry which is preliminary data.</text>
</comment>
<evidence type="ECO:0000313" key="3">
    <source>
        <dbReference type="EMBL" id="TDB65977.1"/>
    </source>
</evidence>
<dbReference type="OrthoDB" id="9792992at2"/>
<dbReference type="InterPro" id="IPR036890">
    <property type="entry name" value="HATPase_C_sf"/>
</dbReference>
<dbReference type="Pfam" id="PF06580">
    <property type="entry name" value="His_kinase"/>
    <property type="match status" value="1"/>
</dbReference>
<dbReference type="Gene3D" id="3.30.565.10">
    <property type="entry name" value="Histidine kinase-like ATPase, C-terminal domain"/>
    <property type="match status" value="1"/>
</dbReference>
<sequence length="515" mass="59221">MYTTTTLRRLELFLIPGAVAVYVIRRLFETAGDFDFDILRARSQGVKVSVILNDLLTFDYNLDIILPTISGAVLLLGAWYTFHFQAFPRIKEKNIDNQTYTLLIVAILLAFGSVFVYSFFKLEWRLRYSSPGRISGFVVFSLFRKLHLLTSTVGLLLMILLYEAFMQVVYHTHELYQKYQQPKHLILQNILLTVAAITLLFWMSVGRVANLILGGTSVSINLLIIVLTLVLHHLFFAKIIPYFVSLRLNTRDGIIYLFAGICGYGLVSFLVFILALHRGDDAELFAVLYVLPTIVALLTAILRWVFFVEKQQLKTKVLVKTAELSTLRSQINPHFLFNALNTLYAVAMKENSEQTADGIQKLGDMMRFMLHENNQERIALSQEINYLHNFLDLQRMRLNEAHPIEIRVNIQEPQNEIYLAPMLLNPFVENAFKHGISLRNPSWVYITLTHDATKLYFKVHNSVHPKVAHDPEKEQSGIGLDNVKKRLDLLYPNRHVLDIQATEHDFFVSLVLGIY</sequence>
<evidence type="ECO:0000313" key="4">
    <source>
        <dbReference type="Proteomes" id="UP000295706"/>
    </source>
</evidence>
<dbReference type="SUPFAM" id="SSF55874">
    <property type="entry name" value="ATPase domain of HSP90 chaperone/DNA topoisomerase II/histidine kinase"/>
    <property type="match status" value="1"/>
</dbReference>
<dbReference type="AlphaFoldDB" id="A0A4R4KDI2"/>
<dbReference type="EMBL" id="SMJU01000005">
    <property type="protein sequence ID" value="TDB65977.1"/>
    <property type="molecule type" value="Genomic_DNA"/>
</dbReference>
<protein>
    <submittedName>
        <fullName evidence="3">Sensor protein lytS</fullName>
    </submittedName>
</protein>
<dbReference type="GO" id="GO:0000155">
    <property type="term" value="F:phosphorelay sensor kinase activity"/>
    <property type="evidence" value="ECO:0007669"/>
    <property type="project" value="InterPro"/>
</dbReference>
<dbReference type="InterPro" id="IPR050640">
    <property type="entry name" value="Bact_2-comp_sensor_kinase"/>
</dbReference>
<feature type="transmembrane region" description="Helical" evidence="1">
    <location>
        <begin position="102"/>
        <end position="120"/>
    </location>
</feature>
<organism evidence="3 4">
    <name type="scientific">Arundinibacter roseus</name>
    <dbReference type="NCBI Taxonomy" id="2070510"/>
    <lineage>
        <taxon>Bacteria</taxon>
        <taxon>Pseudomonadati</taxon>
        <taxon>Bacteroidota</taxon>
        <taxon>Cytophagia</taxon>
        <taxon>Cytophagales</taxon>
        <taxon>Spirosomataceae</taxon>
        <taxon>Arundinibacter</taxon>
    </lineage>
</organism>
<feature type="domain" description="Signal transduction histidine kinase internal region" evidence="2">
    <location>
        <begin position="322"/>
        <end position="400"/>
    </location>
</feature>
<feature type="transmembrane region" description="Helical" evidence="1">
    <location>
        <begin position="64"/>
        <end position="82"/>
    </location>
</feature>
<dbReference type="RefSeq" id="WP_132116884.1">
    <property type="nucleotide sequence ID" value="NZ_SMJU01000005.1"/>
</dbReference>
<keyword evidence="4" id="KW-1185">Reference proteome</keyword>
<feature type="transmembrane region" description="Helical" evidence="1">
    <location>
        <begin position="286"/>
        <end position="306"/>
    </location>
</feature>
<accession>A0A4R4KDI2</accession>
<feature type="transmembrane region" description="Helical" evidence="1">
    <location>
        <begin position="12"/>
        <end position="28"/>
    </location>
</feature>
<dbReference type="GO" id="GO:0016020">
    <property type="term" value="C:membrane"/>
    <property type="evidence" value="ECO:0007669"/>
    <property type="project" value="InterPro"/>
</dbReference>
<dbReference type="PANTHER" id="PTHR34220:SF7">
    <property type="entry name" value="SENSOR HISTIDINE KINASE YPDA"/>
    <property type="match status" value="1"/>
</dbReference>
<feature type="transmembrane region" description="Helical" evidence="1">
    <location>
        <begin position="253"/>
        <end position="274"/>
    </location>
</feature>
<feature type="transmembrane region" description="Helical" evidence="1">
    <location>
        <begin position="186"/>
        <end position="205"/>
    </location>
</feature>
<keyword evidence="1" id="KW-0812">Transmembrane</keyword>
<gene>
    <name evidence="3" type="ORF">EZE20_09450</name>
</gene>
<reference evidence="3 4" key="1">
    <citation type="submission" date="2019-02" db="EMBL/GenBank/DDBJ databases">
        <title>Arundinibacter roseus gen. nov., sp. nov., a new member of the family Cytophagaceae.</title>
        <authorList>
            <person name="Szuroczki S."/>
            <person name="Khayer B."/>
            <person name="Sproer C."/>
            <person name="Toumi M."/>
            <person name="Szabo A."/>
            <person name="Felfoldi T."/>
            <person name="Schumann P."/>
            <person name="Toth E."/>
        </authorList>
    </citation>
    <scope>NUCLEOTIDE SEQUENCE [LARGE SCALE GENOMIC DNA]</scope>
    <source>
        <strain evidence="3 4">DMA-k-7a</strain>
    </source>
</reference>
<dbReference type="Proteomes" id="UP000295706">
    <property type="component" value="Unassembled WGS sequence"/>
</dbReference>
<evidence type="ECO:0000256" key="1">
    <source>
        <dbReference type="SAM" id="Phobius"/>
    </source>
</evidence>
<dbReference type="InterPro" id="IPR010559">
    <property type="entry name" value="Sig_transdc_His_kin_internal"/>
</dbReference>
<dbReference type="PANTHER" id="PTHR34220">
    <property type="entry name" value="SENSOR HISTIDINE KINASE YPDA"/>
    <property type="match status" value="1"/>
</dbReference>
<proteinExistence type="predicted"/>
<feature type="transmembrane region" description="Helical" evidence="1">
    <location>
        <begin position="146"/>
        <end position="165"/>
    </location>
</feature>
<evidence type="ECO:0000259" key="2">
    <source>
        <dbReference type="Pfam" id="PF06580"/>
    </source>
</evidence>
<name>A0A4R4KDI2_9BACT</name>
<keyword evidence="1" id="KW-1133">Transmembrane helix</keyword>
<keyword evidence="1" id="KW-0472">Membrane</keyword>